<accession>A0ABD1M7Q3</accession>
<dbReference type="Proteomes" id="UP001603857">
    <property type="component" value="Unassembled WGS sequence"/>
</dbReference>
<gene>
    <name evidence="2" type="ORF">Fmac_019408</name>
</gene>
<keyword evidence="3" id="KW-1185">Reference proteome</keyword>
<name>A0ABD1M7Q3_9FABA</name>
<dbReference type="PANTHER" id="PTHR33974">
    <property type="entry name" value="VASCULAR-RELATED UNKNOWN PROTEIN 1-RELATED"/>
    <property type="match status" value="1"/>
</dbReference>
<evidence type="ECO:0000313" key="3">
    <source>
        <dbReference type="Proteomes" id="UP001603857"/>
    </source>
</evidence>
<protein>
    <submittedName>
        <fullName evidence="2">Uncharacterized protein</fullName>
    </submittedName>
</protein>
<evidence type="ECO:0000256" key="1">
    <source>
        <dbReference type="SAM" id="MobiDB-lite"/>
    </source>
</evidence>
<sequence length="188" mass="20656">MEHSLNSSTEKAVSGEDNEESGWTSYFEEFSLGMEQQSYCSSLGGSSLVSDAAYSGAAWKHSHDHNDHLLSRSPARAKDSRSSLVLKNKLCFKKTRTQQISDDDPLEDTASSPVNSPKLGGLEVSGNIDYQLDGSTSKGKWFKSENYPKLKTDECDMSFTGKNDECNTGLKKKGLCLVPLSMLVNYYG</sequence>
<feature type="region of interest" description="Disordered" evidence="1">
    <location>
        <begin position="101"/>
        <end position="121"/>
    </location>
</feature>
<organism evidence="2 3">
    <name type="scientific">Flemingia macrophylla</name>
    <dbReference type="NCBI Taxonomy" id="520843"/>
    <lineage>
        <taxon>Eukaryota</taxon>
        <taxon>Viridiplantae</taxon>
        <taxon>Streptophyta</taxon>
        <taxon>Embryophyta</taxon>
        <taxon>Tracheophyta</taxon>
        <taxon>Spermatophyta</taxon>
        <taxon>Magnoliopsida</taxon>
        <taxon>eudicotyledons</taxon>
        <taxon>Gunneridae</taxon>
        <taxon>Pentapetalae</taxon>
        <taxon>rosids</taxon>
        <taxon>fabids</taxon>
        <taxon>Fabales</taxon>
        <taxon>Fabaceae</taxon>
        <taxon>Papilionoideae</taxon>
        <taxon>50 kb inversion clade</taxon>
        <taxon>NPAAA clade</taxon>
        <taxon>indigoferoid/millettioid clade</taxon>
        <taxon>Phaseoleae</taxon>
        <taxon>Flemingia</taxon>
    </lineage>
</organism>
<proteinExistence type="predicted"/>
<dbReference type="AlphaFoldDB" id="A0ABD1M7Q3"/>
<feature type="compositionally biased region" description="Polar residues" evidence="1">
    <location>
        <begin position="1"/>
        <end position="11"/>
    </location>
</feature>
<dbReference type="PANTHER" id="PTHR33974:SF2">
    <property type="entry name" value="VASCULAR-RELATED UNKNOWN PROTEIN 1"/>
    <property type="match status" value="1"/>
</dbReference>
<comment type="caution">
    <text evidence="2">The sequence shown here is derived from an EMBL/GenBank/DDBJ whole genome shotgun (WGS) entry which is preliminary data.</text>
</comment>
<evidence type="ECO:0000313" key="2">
    <source>
        <dbReference type="EMBL" id="KAL2331827.1"/>
    </source>
</evidence>
<feature type="region of interest" description="Disordered" evidence="1">
    <location>
        <begin position="1"/>
        <end position="20"/>
    </location>
</feature>
<reference evidence="2 3" key="1">
    <citation type="submission" date="2024-08" db="EMBL/GenBank/DDBJ databases">
        <title>Insights into the chromosomal genome structure of Flemingia macrophylla.</title>
        <authorList>
            <person name="Ding Y."/>
            <person name="Zhao Y."/>
            <person name="Bi W."/>
            <person name="Wu M."/>
            <person name="Zhao G."/>
            <person name="Gong Y."/>
            <person name="Li W."/>
            <person name="Zhang P."/>
        </authorList>
    </citation>
    <scope>NUCLEOTIDE SEQUENCE [LARGE SCALE GENOMIC DNA]</scope>
    <source>
        <strain evidence="2">DYQJB</strain>
        <tissue evidence="2">Leaf</tissue>
    </source>
</reference>
<dbReference type="InterPro" id="IPR039280">
    <property type="entry name" value="VUP"/>
</dbReference>
<dbReference type="EMBL" id="JBGMDY010000006">
    <property type="protein sequence ID" value="KAL2331827.1"/>
    <property type="molecule type" value="Genomic_DNA"/>
</dbReference>